<dbReference type="SUPFAM" id="SSF46458">
    <property type="entry name" value="Globin-like"/>
    <property type="match status" value="1"/>
</dbReference>
<dbReference type="GO" id="GO:0020037">
    <property type="term" value="F:heme binding"/>
    <property type="evidence" value="ECO:0007669"/>
    <property type="project" value="InterPro"/>
</dbReference>
<keyword evidence="7" id="KW-0223">Dioxygenase</keyword>
<protein>
    <submittedName>
        <fullName evidence="7">Nitric oxide dioxygenase</fullName>
    </submittedName>
</protein>
<dbReference type="RefSeq" id="WP_218139380.1">
    <property type="nucleotide sequence ID" value="NZ_FNZZ01000003.1"/>
</dbReference>
<dbReference type="InterPro" id="IPR009050">
    <property type="entry name" value="Globin-like_sf"/>
</dbReference>
<dbReference type="PROSITE" id="PS01033">
    <property type="entry name" value="GLOBIN"/>
    <property type="match status" value="1"/>
</dbReference>
<keyword evidence="1 5" id="KW-0349">Heme</keyword>
<feature type="domain" description="Globin" evidence="6">
    <location>
        <begin position="1"/>
        <end position="135"/>
    </location>
</feature>
<keyword evidence="3" id="KW-0479">Metal-binding</keyword>
<dbReference type="EMBL" id="FNZZ01000003">
    <property type="protein sequence ID" value="SEL29914.1"/>
    <property type="molecule type" value="Genomic_DNA"/>
</dbReference>
<dbReference type="GO" id="GO:0046210">
    <property type="term" value="P:nitric oxide catabolic process"/>
    <property type="evidence" value="ECO:0007669"/>
    <property type="project" value="TreeGrafter"/>
</dbReference>
<dbReference type="Pfam" id="PF00042">
    <property type="entry name" value="Globin"/>
    <property type="match status" value="1"/>
</dbReference>
<keyword evidence="8" id="KW-1185">Reference proteome</keyword>
<evidence type="ECO:0000256" key="2">
    <source>
        <dbReference type="ARBA" id="ARBA00022621"/>
    </source>
</evidence>
<dbReference type="GO" id="GO:0046872">
    <property type="term" value="F:metal ion binding"/>
    <property type="evidence" value="ECO:0007669"/>
    <property type="project" value="UniProtKB-KW"/>
</dbReference>
<keyword evidence="2 5" id="KW-0561">Oxygen transport</keyword>
<evidence type="ECO:0000256" key="1">
    <source>
        <dbReference type="ARBA" id="ARBA00022617"/>
    </source>
</evidence>
<dbReference type="InterPro" id="IPR012292">
    <property type="entry name" value="Globin/Proto"/>
</dbReference>
<comment type="similarity">
    <text evidence="5">Belongs to the globin family.</text>
</comment>
<reference evidence="8" key="1">
    <citation type="submission" date="2016-10" db="EMBL/GenBank/DDBJ databases">
        <authorList>
            <person name="Varghese N."/>
            <person name="Submissions S."/>
        </authorList>
    </citation>
    <scope>NUCLEOTIDE SEQUENCE [LARGE SCALE GENOMIC DNA]</scope>
    <source>
        <strain evidence="8">JS21-1</strain>
    </source>
</reference>
<evidence type="ECO:0000313" key="7">
    <source>
        <dbReference type="EMBL" id="SEL29914.1"/>
    </source>
</evidence>
<dbReference type="AlphaFoldDB" id="A0A1H7P385"/>
<proteinExistence type="inferred from homology"/>
<organism evidence="7 8">
    <name type="scientific">Sphingomonas palmae</name>
    <dbReference type="NCBI Taxonomy" id="1855283"/>
    <lineage>
        <taxon>Bacteria</taxon>
        <taxon>Pseudomonadati</taxon>
        <taxon>Pseudomonadota</taxon>
        <taxon>Alphaproteobacteria</taxon>
        <taxon>Sphingomonadales</taxon>
        <taxon>Sphingomonadaceae</taxon>
        <taxon>Sphingomonas</taxon>
    </lineage>
</organism>
<keyword evidence="5" id="KW-0813">Transport</keyword>
<dbReference type="InterPro" id="IPR000971">
    <property type="entry name" value="Globin"/>
</dbReference>
<evidence type="ECO:0000256" key="3">
    <source>
        <dbReference type="ARBA" id="ARBA00022723"/>
    </source>
</evidence>
<dbReference type="STRING" id="1855283.SAMN05216382_1745"/>
<dbReference type="GO" id="GO:0019825">
    <property type="term" value="F:oxygen binding"/>
    <property type="evidence" value="ECO:0007669"/>
    <property type="project" value="InterPro"/>
</dbReference>
<evidence type="ECO:0000256" key="5">
    <source>
        <dbReference type="RuleBase" id="RU000356"/>
    </source>
</evidence>
<gene>
    <name evidence="7" type="ORF">SAMN05216382_1745</name>
</gene>
<dbReference type="PANTHER" id="PTHR43396">
    <property type="entry name" value="FLAVOHEMOPROTEIN"/>
    <property type="match status" value="1"/>
</dbReference>
<sequence length="143" mass="15289">MLDARQITLVQSSFAAVLPHTDVVAAGFYARLFALAPETRALFRHDMTDQGRKLFLTLATVVDALDALDRVLPVAEALAVRHVSYGALDRHYAIVGEALVGALAETLGDRFDADTRAAWIHAYTLLSDHMRTAAAGASIAAAA</sequence>
<accession>A0A1H7P385</accession>
<keyword evidence="4" id="KW-0408">Iron</keyword>
<dbReference type="GO" id="GO:0071949">
    <property type="term" value="F:FAD binding"/>
    <property type="evidence" value="ECO:0007669"/>
    <property type="project" value="TreeGrafter"/>
</dbReference>
<dbReference type="GO" id="GO:0005344">
    <property type="term" value="F:oxygen carrier activity"/>
    <property type="evidence" value="ECO:0007669"/>
    <property type="project" value="UniProtKB-KW"/>
</dbReference>
<name>A0A1H7P385_9SPHN</name>
<dbReference type="Proteomes" id="UP000199214">
    <property type="component" value="Unassembled WGS sequence"/>
</dbReference>
<dbReference type="GO" id="GO:0008941">
    <property type="term" value="F:nitric oxide dioxygenase NAD(P)H activity"/>
    <property type="evidence" value="ECO:0007669"/>
    <property type="project" value="TreeGrafter"/>
</dbReference>
<evidence type="ECO:0000313" key="8">
    <source>
        <dbReference type="Proteomes" id="UP000199214"/>
    </source>
</evidence>
<keyword evidence="7" id="KW-0560">Oxidoreductase</keyword>
<evidence type="ECO:0000259" key="6">
    <source>
        <dbReference type="PROSITE" id="PS01033"/>
    </source>
</evidence>
<dbReference type="Gene3D" id="1.10.490.10">
    <property type="entry name" value="Globins"/>
    <property type="match status" value="1"/>
</dbReference>
<dbReference type="PANTHER" id="PTHR43396:SF3">
    <property type="entry name" value="FLAVOHEMOPROTEIN"/>
    <property type="match status" value="1"/>
</dbReference>
<dbReference type="GO" id="GO:0071500">
    <property type="term" value="P:cellular response to nitrosative stress"/>
    <property type="evidence" value="ECO:0007669"/>
    <property type="project" value="TreeGrafter"/>
</dbReference>
<evidence type="ECO:0000256" key="4">
    <source>
        <dbReference type="ARBA" id="ARBA00023004"/>
    </source>
</evidence>